<reference evidence="13" key="1">
    <citation type="journal article" date="2019" name="Int. J. Syst. Evol. Microbiol.">
        <title>The Global Catalogue of Microorganisms (GCM) 10K type strain sequencing project: providing services to taxonomists for standard genome sequencing and annotation.</title>
        <authorList>
            <consortium name="The Broad Institute Genomics Platform"/>
            <consortium name="The Broad Institute Genome Sequencing Center for Infectious Disease"/>
            <person name="Wu L."/>
            <person name="Ma J."/>
        </authorList>
    </citation>
    <scope>NUCLEOTIDE SEQUENCE [LARGE SCALE GENOMIC DNA]</scope>
    <source>
        <strain evidence="13">JCM 32226</strain>
    </source>
</reference>
<evidence type="ECO:0000313" key="13">
    <source>
        <dbReference type="Proteomes" id="UP001501321"/>
    </source>
</evidence>
<dbReference type="Pfam" id="PF13953">
    <property type="entry name" value="PapC_C"/>
    <property type="match status" value="1"/>
</dbReference>
<keyword evidence="5" id="KW-0812">Transmembrane</keyword>
<keyword evidence="7" id="KW-0472">Membrane</keyword>
<comment type="subcellular location">
    <subcellularLocation>
        <location evidence="1">Cell outer membrane</location>
        <topology evidence="1">Multi-pass membrane protein</topology>
    </subcellularLocation>
</comment>
<keyword evidence="3" id="KW-0813">Transport</keyword>
<dbReference type="Proteomes" id="UP001501321">
    <property type="component" value="Unassembled WGS sequence"/>
</dbReference>
<dbReference type="Gene3D" id="3.10.20.410">
    <property type="match status" value="1"/>
</dbReference>
<keyword evidence="4" id="KW-1134">Transmembrane beta strand</keyword>
<dbReference type="Gene3D" id="2.60.40.3110">
    <property type="match status" value="1"/>
</dbReference>
<dbReference type="InterPro" id="IPR037224">
    <property type="entry name" value="PapC_N_sf"/>
</dbReference>
<dbReference type="Gene3D" id="2.60.40.2070">
    <property type="match status" value="1"/>
</dbReference>
<evidence type="ECO:0000313" key="12">
    <source>
        <dbReference type="EMBL" id="GAA4502220.1"/>
    </source>
</evidence>
<evidence type="ECO:0000259" key="11">
    <source>
        <dbReference type="Pfam" id="PF13954"/>
    </source>
</evidence>
<dbReference type="PANTHER" id="PTHR30451:SF20">
    <property type="entry name" value="FIMBRIAE USHER"/>
    <property type="match status" value="1"/>
</dbReference>
<gene>
    <name evidence="12" type="ORF">GCM10023095_26500</name>
</gene>
<evidence type="ECO:0000256" key="6">
    <source>
        <dbReference type="ARBA" id="ARBA00022729"/>
    </source>
</evidence>
<dbReference type="InterPro" id="IPR043142">
    <property type="entry name" value="PapC-like_C_sf"/>
</dbReference>
<dbReference type="Gene3D" id="2.60.40.2610">
    <property type="entry name" value="Outer membrane usher protein FimD, plug domain"/>
    <property type="match status" value="1"/>
</dbReference>
<feature type="chain" id="PRO_5045668736" evidence="9">
    <location>
        <begin position="27"/>
        <end position="830"/>
    </location>
</feature>
<dbReference type="PANTHER" id="PTHR30451">
    <property type="entry name" value="OUTER MEMBRANE USHER PROTEIN"/>
    <property type="match status" value="1"/>
</dbReference>
<evidence type="ECO:0000256" key="7">
    <source>
        <dbReference type="ARBA" id="ARBA00023136"/>
    </source>
</evidence>
<feature type="domain" description="PapC-like C-terminal" evidence="10">
    <location>
        <begin position="744"/>
        <end position="806"/>
    </location>
</feature>
<keyword evidence="13" id="KW-1185">Reference proteome</keyword>
<sequence>MAPCDPNNWRWRVSLSLLLAVSQGLAAEEIRFDTTFLQQQGGAQLDLKRLAQGPLPPGRYPLDVWVNEVNRGRINLQLAAPAGQALRPCLTADLLAQLGLRAPDDQKQVTALTAPDACVAPAELDPQISWRYDGARLALLLTVPQVWLIKSRPGAGSWQSGETAALLNYDVNFYRYRTASQTRSQGFLSLDGGLNWQVWRLRHRSTLSVANQGQSDWNNLETNLWRSLPDWQGRLTLGQSNTQGQFFDSVGYLGASLATDSRMLGDKEQGFAPVIRGQARSHARVSVLQQGRLLYQTNVPPGEFVIDDLNPTGYGGDLEVHVKEADGSEQVFSVANNGLPQLLRSGQRRYSATAGQVDIQDLSAHPALLETSWHQGLSNLSSYYLGGQLSEHYAAGLLGLAFNTPWGALSLDLTQANPGDGQTSQRWRARFNRQWNSTGSSLTLTGQQYGSADYRSLAEALQQRQAETQKTTWVGPPRRRLDLTLNQPLPGQGGSLYLSASWQSDWQADALWYGQLGYQRLLGPVSLNLSARRSAGDDIEAENHYQLSLSLPLGGTRPHTLSLMLDKSAQQGWQSQAYLAGNGAGDEPWSYGLSTAQWQEAGQTRHSLGANGQWRAQAMIVSGSVSGDDQRQRQLGLGSRGALLLHDGGLLTSRELGESVAIIEAPGAAGARLRNWPEIRLDRRGRAVAPYLTPFRENVLELDPAQMDSQVELLTTQHQVQPDAGAVIRLQFASRRGYPLLLPASLPSGTPLPFGAEVQDESGETVGAVTQGGQLYARVHARQGRLRVRWGDDATRRCQLDYQLPAKPNAAALYLPEQPGLCRPTQESAP</sequence>
<organism evidence="12 13">
    <name type="scientific">Pseudaeromonas paramecii</name>
    <dbReference type="NCBI Taxonomy" id="2138166"/>
    <lineage>
        <taxon>Bacteria</taxon>
        <taxon>Pseudomonadati</taxon>
        <taxon>Pseudomonadota</taxon>
        <taxon>Gammaproteobacteria</taxon>
        <taxon>Aeromonadales</taxon>
        <taxon>Aeromonadaceae</taxon>
        <taxon>Pseudaeromonas</taxon>
    </lineage>
</organism>
<evidence type="ECO:0000256" key="9">
    <source>
        <dbReference type="SAM" id="SignalP"/>
    </source>
</evidence>
<evidence type="ECO:0000256" key="1">
    <source>
        <dbReference type="ARBA" id="ARBA00004571"/>
    </source>
</evidence>
<dbReference type="EMBL" id="BAABFC010000020">
    <property type="protein sequence ID" value="GAA4502220.1"/>
    <property type="molecule type" value="Genomic_DNA"/>
</dbReference>
<name>A0ABP8QFA9_9GAMM</name>
<evidence type="ECO:0000259" key="10">
    <source>
        <dbReference type="Pfam" id="PF13953"/>
    </source>
</evidence>
<dbReference type="Pfam" id="PF00577">
    <property type="entry name" value="Usher"/>
    <property type="match status" value="1"/>
</dbReference>
<dbReference type="InterPro" id="IPR042186">
    <property type="entry name" value="FimD_plug_dom"/>
</dbReference>
<dbReference type="SUPFAM" id="SSF141729">
    <property type="entry name" value="FimD N-terminal domain-like"/>
    <property type="match status" value="1"/>
</dbReference>
<feature type="signal peptide" evidence="9">
    <location>
        <begin position="1"/>
        <end position="26"/>
    </location>
</feature>
<keyword evidence="8" id="KW-0998">Cell outer membrane</keyword>
<dbReference type="InterPro" id="IPR000015">
    <property type="entry name" value="Fimb_usher"/>
</dbReference>
<evidence type="ECO:0000256" key="3">
    <source>
        <dbReference type="ARBA" id="ARBA00022448"/>
    </source>
</evidence>
<dbReference type="InterPro" id="IPR025949">
    <property type="entry name" value="PapC-like_C"/>
</dbReference>
<evidence type="ECO:0000256" key="2">
    <source>
        <dbReference type="ARBA" id="ARBA00008064"/>
    </source>
</evidence>
<dbReference type="InterPro" id="IPR025885">
    <property type="entry name" value="PapC_N"/>
</dbReference>
<evidence type="ECO:0000256" key="4">
    <source>
        <dbReference type="ARBA" id="ARBA00022452"/>
    </source>
</evidence>
<dbReference type="Pfam" id="PF13954">
    <property type="entry name" value="PapC_N"/>
    <property type="match status" value="1"/>
</dbReference>
<evidence type="ECO:0000256" key="5">
    <source>
        <dbReference type="ARBA" id="ARBA00022692"/>
    </source>
</evidence>
<protein>
    <submittedName>
        <fullName evidence="12">Fimbrial biogenesis outer membrane usher protein</fullName>
    </submittedName>
</protein>
<proteinExistence type="inferred from homology"/>
<comment type="caution">
    <text evidence="12">The sequence shown here is derived from an EMBL/GenBank/DDBJ whole genome shotgun (WGS) entry which is preliminary data.</text>
</comment>
<keyword evidence="6 9" id="KW-0732">Signal</keyword>
<accession>A0ABP8QFA9</accession>
<feature type="domain" description="PapC N-terminal" evidence="11">
    <location>
        <begin position="32"/>
        <end position="172"/>
    </location>
</feature>
<comment type="similarity">
    <text evidence="2">Belongs to the fimbrial export usher family.</text>
</comment>
<evidence type="ECO:0000256" key="8">
    <source>
        <dbReference type="ARBA" id="ARBA00023237"/>
    </source>
</evidence>